<dbReference type="PANTHER" id="PTHR12383">
    <property type="entry name" value="PROTEASE FAMILY S26 MITOCHONDRIAL INNER MEMBRANE PROTEASE-RELATED"/>
    <property type="match status" value="1"/>
</dbReference>
<dbReference type="GO" id="GO:0006627">
    <property type="term" value="P:protein processing involved in protein targeting to mitochondrion"/>
    <property type="evidence" value="ECO:0007669"/>
    <property type="project" value="TreeGrafter"/>
</dbReference>
<dbReference type="SUPFAM" id="SSF51306">
    <property type="entry name" value="LexA/Signal peptidase"/>
    <property type="match status" value="1"/>
</dbReference>
<accession>A0A7J7JQ32</accession>
<evidence type="ECO:0000259" key="6">
    <source>
        <dbReference type="Pfam" id="PF10502"/>
    </source>
</evidence>
<name>A0A7J7JQ32_BUGNE</name>
<dbReference type="InterPro" id="IPR052064">
    <property type="entry name" value="Mito_IMP1_subunit"/>
</dbReference>
<keyword evidence="2" id="KW-0999">Mitochondrion inner membrane</keyword>
<evidence type="ECO:0000256" key="4">
    <source>
        <dbReference type="ARBA" id="ARBA00023128"/>
    </source>
</evidence>
<feature type="domain" description="Peptidase S26" evidence="6">
    <location>
        <begin position="18"/>
        <end position="59"/>
    </location>
</feature>
<comment type="subcellular location">
    <subcellularLocation>
        <location evidence="1">Mitochondrion inner membrane</location>
    </subcellularLocation>
</comment>
<dbReference type="AlphaFoldDB" id="A0A7J7JQ32"/>
<keyword evidence="8" id="KW-1185">Reference proteome</keyword>
<dbReference type="Pfam" id="PF10502">
    <property type="entry name" value="Peptidase_S26"/>
    <property type="match status" value="1"/>
</dbReference>
<dbReference type="PANTHER" id="PTHR12383:SF16">
    <property type="entry name" value="MITOCHONDRIAL INNER MEMBRANE PROTEASE SUBUNIT 1"/>
    <property type="match status" value="1"/>
</dbReference>
<dbReference type="OrthoDB" id="308440at2759"/>
<reference evidence="7" key="1">
    <citation type="submission" date="2020-06" db="EMBL/GenBank/DDBJ databases">
        <title>Draft genome of Bugula neritina, a colonial animal packing powerful symbionts and potential medicines.</title>
        <authorList>
            <person name="Rayko M."/>
        </authorList>
    </citation>
    <scope>NUCLEOTIDE SEQUENCE [LARGE SCALE GENOMIC DNA]</scope>
    <source>
        <strain evidence="7">Kwan_BN1</strain>
    </source>
</reference>
<protein>
    <submittedName>
        <fullName evidence="7">IMMP1L</fullName>
    </submittedName>
</protein>
<evidence type="ECO:0000256" key="1">
    <source>
        <dbReference type="ARBA" id="ARBA00004273"/>
    </source>
</evidence>
<evidence type="ECO:0000256" key="3">
    <source>
        <dbReference type="ARBA" id="ARBA00022801"/>
    </source>
</evidence>
<gene>
    <name evidence="7" type="ORF">EB796_014158</name>
</gene>
<keyword evidence="3" id="KW-0378">Hydrolase</keyword>
<keyword evidence="4" id="KW-0496">Mitochondrion</keyword>
<evidence type="ECO:0000313" key="8">
    <source>
        <dbReference type="Proteomes" id="UP000593567"/>
    </source>
</evidence>
<dbReference type="EMBL" id="VXIV02002075">
    <property type="protein sequence ID" value="KAF6027536.1"/>
    <property type="molecule type" value="Genomic_DNA"/>
</dbReference>
<dbReference type="GO" id="GO:0042720">
    <property type="term" value="C:mitochondrial inner membrane peptidase complex"/>
    <property type="evidence" value="ECO:0007669"/>
    <property type="project" value="TreeGrafter"/>
</dbReference>
<comment type="caution">
    <text evidence="7">The sequence shown here is derived from an EMBL/GenBank/DDBJ whole genome shotgun (WGS) entry which is preliminary data.</text>
</comment>
<dbReference type="GO" id="GO:0006465">
    <property type="term" value="P:signal peptide processing"/>
    <property type="evidence" value="ECO:0007669"/>
    <property type="project" value="InterPro"/>
</dbReference>
<evidence type="ECO:0000313" key="7">
    <source>
        <dbReference type="EMBL" id="KAF6027536.1"/>
    </source>
</evidence>
<dbReference type="GO" id="GO:0004252">
    <property type="term" value="F:serine-type endopeptidase activity"/>
    <property type="evidence" value="ECO:0007669"/>
    <property type="project" value="InterPro"/>
</dbReference>
<keyword evidence="5" id="KW-0472">Membrane</keyword>
<dbReference type="InterPro" id="IPR019533">
    <property type="entry name" value="Peptidase_S26"/>
</dbReference>
<evidence type="ECO:0000256" key="5">
    <source>
        <dbReference type="ARBA" id="ARBA00023136"/>
    </source>
</evidence>
<dbReference type="InterPro" id="IPR036286">
    <property type="entry name" value="LexA/Signal_pep-like_sf"/>
</dbReference>
<organism evidence="7 8">
    <name type="scientific">Bugula neritina</name>
    <name type="common">Brown bryozoan</name>
    <name type="synonym">Sertularia neritina</name>
    <dbReference type="NCBI Taxonomy" id="10212"/>
    <lineage>
        <taxon>Eukaryota</taxon>
        <taxon>Metazoa</taxon>
        <taxon>Spiralia</taxon>
        <taxon>Lophotrochozoa</taxon>
        <taxon>Bryozoa</taxon>
        <taxon>Gymnolaemata</taxon>
        <taxon>Cheilostomatida</taxon>
        <taxon>Flustrina</taxon>
        <taxon>Buguloidea</taxon>
        <taxon>Bugulidae</taxon>
        <taxon>Bugula</taxon>
    </lineage>
</organism>
<proteinExistence type="predicted"/>
<dbReference type="CDD" id="cd06530">
    <property type="entry name" value="S26_SPase_I"/>
    <property type="match status" value="1"/>
</dbReference>
<dbReference type="Gene3D" id="2.10.109.10">
    <property type="entry name" value="Umud Fragment, subunit A"/>
    <property type="match status" value="1"/>
</dbReference>
<evidence type="ECO:0000256" key="2">
    <source>
        <dbReference type="ARBA" id="ARBA00022792"/>
    </source>
</evidence>
<sequence length="73" mass="8274">MEGDLIPCSEEPINPYLKFANHTTIPTGYIWLRGDNSKTSHDSRFYGPVSQALVQGRVIYQVVCHQCHIINTL</sequence>
<dbReference type="Proteomes" id="UP000593567">
    <property type="component" value="Unassembled WGS sequence"/>
</dbReference>